<dbReference type="GO" id="GO:0008664">
    <property type="term" value="F:RNA 2',3'-cyclic 3'-phosphodiesterase activity"/>
    <property type="evidence" value="ECO:0007669"/>
    <property type="project" value="UniProtKB-EC"/>
</dbReference>
<dbReference type="SUPFAM" id="SSF55144">
    <property type="entry name" value="LigT-like"/>
    <property type="match status" value="1"/>
</dbReference>
<comment type="similarity">
    <text evidence="2">Belongs to the 2H phosphoesterase superfamily. ThpR family.</text>
</comment>
<organism evidence="3">
    <name type="scientific">Candidatus Kentrum sp. DK</name>
    <dbReference type="NCBI Taxonomy" id="2126562"/>
    <lineage>
        <taxon>Bacteria</taxon>
        <taxon>Pseudomonadati</taxon>
        <taxon>Pseudomonadota</taxon>
        <taxon>Gammaproteobacteria</taxon>
        <taxon>Candidatus Kentrum</taxon>
    </lineage>
</organism>
<dbReference type="EMBL" id="CAADEX010000092">
    <property type="protein sequence ID" value="VFJ60395.1"/>
    <property type="molecule type" value="Genomic_DNA"/>
</dbReference>
<feature type="short sequence motif" description="HXTX 1" evidence="2">
    <location>
        <begin position="49"/>
        <end position="52"/>
    </location>
</feature>
<keyword evidence="1 2" id="KW-0378">Hydrolase</keyword>
<dbReference type="PANTHER" id="PTHR35561">
    <property type="entry name" value="RNA 2',3'-CYCLIC PHOSPHODIESTERASE"/>
    <property type="match status" value="1"/>
</dbReference>
<dbReference type="GO" id="GO:0004113">
    <property type="term" value="F:2',3'-cyclic-nucleotide 3'-phosphodiesterase activity"/>
    <property type="evidence" value="ECO:0007669"/>
    <property type="project" value="InterPro"/>
</dbReference>
<dbReference type="AlphaFoldDB" id="A0A450T297"/>
<name>A0A450T297_9GAMM</name>
<evidence type="ECO:0000313" key="3">
    <source>
        <dbReference type="EMBL" id="VFJ60395.1"/>
    </source>
</evidence>
<dbReference type="Gene3D" id="3.90.1140.10">
    <property type="entry name" value="Cyclic phosphodiesterase"/>
    <property type="match status" value="1"/>
</dbReference>
<reference evidence="3" key="1">
    <citation type="submission" date="2019-02" db="EMBL/GenBank/DDBJ databases">
        <authorList>
            <person name="Gruber-Vodicka R. H."/>
            <person name="Seah K. B. B."/>
        </authorList>
    </citation>
    <scope>NUCLEOTIDE SEQUENCE</scope>
    <source>
        <strain evidence="3">BECK_DK47</strain>
    </source>
</reference>
<comment type="catalytic activity">
    <reaction evidence="2">
        <text>a 3'-end 2',3'-cyclophospho-ribonucleotide-RNA + H2O = a 3'-end 2'-phospho-ribonucleotide-RNA + H(+)</text>
        <dbReference type="Rhea" id="RHEA:11828"/>
        <dbReference type="Rhea" id="RHEA-COMP:10464"/>
        <dbReference type="Rhea" id="RHEA-COMP:17353"/>
        <dbReference type="ChEBI" id="CHEBI:15377"/>
        <dbReference type="ChEBI" id="CHEBI:15378"/>
        <dbReference type="ChEBI" id="CHEBI:83064"/>
        <dbReference type="ChEBI" id="CHEBI:173113"/>
        <dbReference type="EC" id="3.1.4.58"/>
    </reaction>
</comment>
<sequence length="182" mass="20490">MVNTARSTYYYTRRLFFALWPTQAARKALVGLQGRLNPAGRPTPGENLHSTLAFLGSVDTERQVCVERAAGRVISPPFELRLDRVGCFPRAGIIWSGVSGAPPALHTLVERLNRELAACGFEPDKRPFTAHVTLARKAEEPLKNAPHPPVAWWVDEFCLAESETLSRGARYRIRKRWPLRFP</sequence>
<comment type="function">
    <text evidence="2">Hydrolyzes RNA 2',3'-cyclic phosphodiester to an RNA 2'-phosphomonoester.</text>
</comment>
<dbReference type="InterPro" id="IPR009097">
    <property type="entry name" value="Cyclic_Pdiesterase"/>
</dbReference>
<feature type="active site" description="Proton donor" evidence="2">
    <location>
        <position position="49"/>
    </location>
</feature>
<gene>
    <name evidence="3" type="ORF">BECKDK2373B_GA0170837_10924</name>
</gene>
<dbReference type="PANTHER" id="PTHR35561:SF1">
    <property type="entry name" value="RNA 2',3'-CYCLIC PHOSPHODIESTERASE"/>
    <property type="match status" value="1"/>
</dbReference>
<feature type="active site" description="Proton acceptor" evidence="2">
    <location>
        <position position="131"/>
    </location>
</feature>
<protein>
    <recommendedName>
        <fullName evidence="2">RNA 2',3'-cyclic phosphodiesterase</fullName>
        <shortName evidence="2">RNA 2',3'-CPDase</shortName>
        <ecNumber evidence="2">3.1.4.58</ecNumber>
    </recommendedName>
</protein>
<keyword evidence="3" id="KW-0436">Ligase</keyword>
<evidence type="ECO:0000256" key="1">
    <source>
        <dbReference type="ARBA" id="ARBA00022801"/>
    </source>
</evidence>
<dbReference type="NCBIfam" id="TIGR02258">
    <property type="entry name" value="2_5_ligase"/>
    <property type="match status" value="1"/>
</dbReference>
<dbReference type="InterPro" id="IPR004175">
    <property type="entry name" value="RNA_CPDase"/>
</dbReference>
<evidence type="ECO:0000256" key="2">
    <source>
        <dbReference type="HAMAP-Rule" id="MF_01940"/>
    </source>
</evidence>
<dbReference type="HAMAP" id="MF_01940">
    <property type="entry name" value="RNA_CPDase"/>
    <property type="match status" value="1"/>
</dbReference>
<proteinExistence type="inferred from homology"/>
<dbReference type="Pfam" id="PF13563">
    <property type="entry name" value="2_5_RNA_ligase2"/>
    <property type="match status" value="1"/>
</dbReference>
<dbReference type="GO" id="GO:0016874">
    <property type="term" value="F:ligase activity"/>
    <property type="evidence" value="ECO:0007669"/>
    <property type="project" value="UniProtKB-KW"/>
</dbReference>
<feature type="short sequence motif" description="HXTX 2" evidence="2">
    <location>
        <begin position="131"/>
        <end position="134"/>
    </location>
</feature>
<accession>A0A450T297</accession>
<dbReference type="EC" id="3.1.4.58" evidence="2"/>